<dbReference type="Gene3D" id="1.50.10.20">
    <property type="match status" value="2"/>
</dbReference>
<reference evidence="5 6" key="1">
    <citation type="submission" date="2024-09" db="EMBL/GenBank/DDBJ databases">
        <authorList>
            <person name="Sun Q."/>
            <person name="Mori K."/>
        </authorList>
    </citation>
    <scope>NUCLEOTIDE SEQUENCE [LARGE SCALE GENOMIC DNA]</scope>
    <source>
        <strain evidence="5 6">TBRC 7907</strain>
    </source>
</reference>
<dbReference type="InterPro" id="IPR008930">
    <property type="entry name" value="Terpenoid_cyclase/PrenylTrfase"/>
</dbReference>
<organism evidence="5 6">
    <name type="scientific">Allokutzneria oryzae</name>
    <dbReference type="NCBI Taxonomy" id="1378989"/>
    <lineage>
        <taxon>Bacteria</taxon>
        <taxon>Bacillati</taxon>
        <taxon>Actinomycetota</taxon>
        <taxon>Actinomycetes</taxon>
        <taxon>Pseudonocardiales</taxon>
        <taxon>Pseudonocardiaceae</taxon>
        <taxon>Allokutzneria</taxon>
    </lineage>
</organism>
<evidence type="ECO:0000313" key="5">
    <source>
        <dbReference type="EMBL" id="MFB9905995.1"/>
    </source>
</evidence>
<comment type="pathway">
    <text evidence="1">Secondary metabolite biosynthesis; hopanoid biosynthesis.</text>
</comment>
<dbReference type="InterPro" id="IPR018333">
    <property type="entry name" value="Squalene_cyclase"/>
</dbReference>
<dbReference type="InterPro" id="IPR032696">
    <property type="entry name" value="SQ_cyclase_C"/>
</dbReference>
<protein>
    <submittedName>
        <fullName evidence="5">Prenyltransferase/squalene oxidase repeat-containing protein</fullName>
    </submittedName>
</protein>
<comment type="similarity">
    <text evidence="2">Belongs to the terpene cyclase/mutase family.</text>
</comment>
<evidence type="ECO:0000256" key="3">
    <source>
        <dbReference type="ARBA" id="ARBA00022737"/>
    </source>
</evidence>
<evidence type="ECO:0000259" key="4">
    <source>
        <dbReference type="Pfam" id="PF13243"/>
    </source>
</evidence>
<dbReference type="PANTHER" id="PTHR11764">
    <property type="entry name" value="TERPENE CYCLASE/MUTASE FAMILY MEMBER"/>
    <property type="match status" value="1"/>
</dbReference>
<evidence type="ECO:0000256" key="2">
    <source>
        <dbReference type="ARBA" id="ARBA00009755"/>
    </source>
</evidence>
<name>A0ABV5ZYN7_9PSEU</name>
<proteinExistence type="inferred from homology"/>
<dbReference type="Pfam" id="PF13243">
    <property type="entry name" value="SQHop_cyclase_C"/>
    <property type="match status" value="1"/>
</dbReference>
<feature type="domain" description="Squalene cyclase C-terminal" evidence="4">
    <location>
        <begin position="158"/>
        <end position="324"/>
    </location>
</feature>
<dbReference type="EMBL" id="JBHLZU010000017">
    <property type="protein sequence ID" value="MFB9905995.1"/>
    <property type="molecule type" value="Genomic_DNA"/>
</dbReference>
<dbReference type="CDD" id="cd00688">
    <property type="entry name" value="ISOPREN_C2_like"/>
    <property type="match status" value="1"/>
</dbReference>
<dbReference type="Proteomes" id="UP001589693">
    <property type="component" value="Unassembled WGS sequence"/>
</dbReference>
<evidence type="ECO:0000313" key="6">
    <source>
        <dbReference type="Proteomes" id="UP001589693"/>
    </source>
</evidence>
<evidence type="ECO:0000256" key="1">
    <source>
        <dbReference type="ARBA" id="ARBA00004999"/>
    </source>
</evidence>
<dbReference type="SUPFAM" id="SSF48239">
    <property type="entry name" value="Terpenoid cyclases/Protein prenyltransferases"/>
    <property type="match status" value="1"/>
</dbReference>
<keyword evidence="3" id="KW-0677">Repeat</keyword>
<sequence length="331" mass="36686">MLNGLFSGSGATLTEVVGQALRYLQGRQLPDGSIVDDKEILIFQEWDTVNALKTIATWRGDVPYADDGTVERALGFLRSRAKPSGMLSWGVLDTTPDEYCTETSSEFVAALTLLGLTDEALPKAEFLRSRQLPSGPWEEVHSHIPKAFQTEPSVTGFAIMALLGLDLDPEHLDEALDFLVRAQRPEGHFGINWYYYSTHYYLMRPAVAALAEFGHHAAVASARDFVLSRQRADGSWYCEVEGFGEYSSPEQHTALALETLAHARTGVEHPAVRRALTWLLERRRPDGSWDGGSYPYPATSSYSSFRATQHIFTTAQVLAALRRFVTLEAAA</sequence>
<accession>A0ABV5ZYN7</accession>
<dbReference type="PANTHER" id="PTHR11764:SF20">
    <property type="entry name" value="LANOSTEROL SYNTHASE"/>
    <property type="match status" value="1"/>
</dbReference>
<dbReference type="RefSeq" id="WP_377853549.1">
    <property type="nucleotide sequence ID" value="NZ_JBHLZU010000017.1"/>
</dbReference>
<gene>
    <name evidence="5" type="ORF">ACFFQA_18830</name>
</gene>
<keyword evidence="6" id="KW-1185">Reference proteome</keyword>
<comment type="caution">
    <text evidence="5">The sequence shown here is derived from an EMBL/GenBank/DDBJ whole genome shotgun (WGS) entry which is preliminary data.</text>
</comment>